<protein>
    <submittedName>
        <fullName evidence="1">Uncharacterized protein</fullName>
    </submittedName>
</protein>
<gene>
    <name evidence="1" type="ORF">RBWH47_05093</name>
</gene>
<accession>F2B1Q7</accession>
<dbReference type="EMBL" id="AFAR01000309">
    <property type="protein sequence ID" value="EGF24150.1"/>
    <property type="molecule type" value="Genomic_DNA"/>
</dbReference>
<dbReference type="AlphaFoldDB" id="F2B1Q7"/>
<organism evidence="1 2">
    <name type="scientific">Rhodopirellula baltica WH47</name>
    <dbReference type="NCBI Taxonomy" id="991778"/>
    <lineage>
        <taxon>Bacteria</taxon>
        <taxon>Pseudomonadati</taxon>
        <taxon>Planctomycetota</taxon>
        <taxon>Planctomycetia</taxon>
        <taxon>Pirellulales</taxon>
        <taxon>Pirellulaceae</taxon>
        <taxon>Rhodopirellula</taxon>
    </lineage>
</organism>
<comment type="caution">
    <text evidence="1">The sequence shown here is derived from an EMBL/GenBank/DDBJ whole genome shotgun (WGS) entry which is preliminary data.</text>
</comment>
<dbReference type="PATRIC" id="fig|991778.3.peg.6263"/>
<evidence type="ECO:0000313" key="1">
    <source>
        <dbReference type="EMBL" id="EGF24150.1"/>
    </source>
</evidence>
<dbReference type="Proteomes" id="UP000006222">
    <property type="component" value="Unassembled WGS sequence"/>
</dbReference>
<reference evidence="1 2" key="1">
    <citation type="journal article" date="2013" name="Mar. Genomics">
        <title>Expression of sulfatases in Rhodopirellula baltica and the diversity of sulfatases in the genus Rhodopirellula.</title>
        <authorList>
            <person name="Wegner C.E."/>
            <person name="Richter-Heitmann T."/>
            <person name="Klindworth A."/>
            <person name="Klockow C."/>
            <person name="Richter M."/>
            <person name="Achstetter T."/>
            <person name="Glockner F.O."/>
            <person name="Harder J."/>
        </authorList>
    </citation>
    <scope>NUCLEOTIDE SEQUENCE [LARGE SCALE GENOMIC DNA]</scope>
    <source>
        <strain evidence="1 2">WH47</strain>
    </source>
</reference>
<evidence type="ECO:0000313" key="2">
    <source>
        <dbReference type="Proteomes" id="UP000006222"/>
    </source>
</evidence>
<sequence length="121" mass="13506">MSVTISIAPTSEDTWIIRNSVYRWLVARVADVHADQPDVVEQLTISGYNGGISLEHHLQDSPELALRIADSLRTTIDYIRTHAVPLTDDSGAPWPELQSQVYAALDDLRLLLDRFPVVTDP</sequence>
<name>F2B1Q7_RHOBT</name>
<dbReference type="RefSeq" id="WP_007329817.1">
    <property type="nucleotide sequence ID" value="NZ_AFAR01000309.1"/>
</dbReference>
<proteinExistence type="predicted"/>